<proteinExistence type="predicted"/>
<dbReference type="Proteomes" id="UP000634136">
    <property type="component" value="Unassembled WGS sequence"/>
</dbReference>
<organism evidence="2 3">
    <name type="scientific">Senna tora</name>
    <dbReference type="NCBI Taxonomy" id="362788"/>
    <lineage>
        <taxon>Eukaryota</taxon>
        <taxon>Viridiplantae</taxon>
        <taxon>Streptophyta</taxon>
        <taxon>Embryophyta</taxon>
        <taxon>Tracheophyta</taxon>
        <taxon>Spermatophyta</taxon>
        <taxon>Magnoliopsida</taxon>
        <taxon>eudicotyledons</taxon>
        <taxon>Gunneridae</taxon>
        <taxon>Pentapetalae</taxon>
        <taxon>rosids</taxon>
        <taxon>fabids</taxon>
        <taxon>Fabales</taxon>
        <taxon>Fabaceae</taxon>
        <taxon>Caesalpinioideae</taxon>
        <taxon>Cassia clade</taxon>
        <taxon>Senna</taxon>
    </lineage>
</organism>
<feature type="compositionally biased region" description="Polar residues" evidence="1">
    <location>
        <begin position="45"/>
        <end position="62"/>
    </location>
</feature>
<evidence type="ECO:0000313" key="2">
    <source>
        <dbReference type="EMBL" id="KAF7844364.1"/>
    </source>
</evidence>
<protein>
    <submittedName>
        <fullName evidence="2">Uncharacterized protein</fullName>
    </submittedName>
</protein>
<sequence>MGRIVVFNFRKTMGWIMVYRSRPSNNGKFIVERDELQNHILVLQQNHSGSGSAAEPHSSSATEPAEPDSGSSAAALQLQNHSGKMVL</sequence>
<feature type="compositionally biased region" description="Polar residues" evidence="1">
    <location>
        <begin position="69"/>
        <end position="87"/>
    </location>
</feature>
<gene>
    <name evidence="2" type="ORF">G2W53_001269</name>
</gene>
<accession>A0A835CJ95</accession>
<keyword evidence="3" id="KW-1185">Reference proteome</keyword>
<dbReference type="AlphaFoldDB" id="A0A835CJ95"/>
<comment type="caution">
    <text evidence="2">The sequence shown here is derived from an EMBL/GenBank/DDBJ whole genome shotgun (WGS) entry which is preliminary data.</text>
</comment>
<evidence type="ECO:0000256" key="1">
    <source>
        <dbReference type="SAM" id="MobiDB-lite"/>
    </source>
</evidence>
<evidence type="ECO:0000313" key="3">
    <source>
        <dbReference type="Proteomes" id="UP000634136"/>
    </source>
</evidence>
<reference evidence="2" key="1">
    <citation type="submission" date="2020-09" db="EMBL/GenBank/DDBJ databases">
        <title>Genome-Enabled Discovery of Anthraquinone Biosynthesis in Senna tora.</title>
        <authorList>
            <person name="Kang S.-H."/>
            <person name="Pandey R.P."/>
            <person name="Lee C.-M."/>
            <person name="Sim J.-S."/>
            <person name="Jeong J.-T."/>
            <person name="Choi B.-S."/>
            <person name="Jung M."/>
            <person name="Ginzburg D."/>
            <person name="Zhao K."/>
            <person name="Won S.Y."/>
            <person name="Oh T.-J."/>
            <person name="Yu Y."/>
            <person name="Kim N.-H."/>
            <person name="Lee O.R."/>
            <person name="Lee T.-H."/>
            <person name="Bashyal P."/>
            <person name="Kim T.-S."/>
            <person name="Lee W.-H."/>
            <person name="Kawkins C."/>
            <person name="Kim C.-K."/>
            <person name="Kim J.S."/>
            <person name="Ahn B.O."/>
            <person name="Rhee S.Y."/>
            <person name="Sohng J.K."/>
        </authorList>
    </citation>
    <scope>NUCLEOTIDE SEQUENCE</scope>
    <source>
        <tissue evidence="2">Leaf</tissue>
    </source>
</reference>
<name>A0A835CJ95_9FABA</name>
<dbReference type="EMBL" id="JAAIUW010000001">
    <property type="protein sequence ID" value="KAF7844364.1"/>
    <property type="molecule type" value="Genomic_DNA"/>
</dbReference>
<feature type="region of interest" description="Disordered" evidence="1">
    <location>
        <begin position="45"/>
        <end position="87"/>
    </location>
</feature>